<proteinExistence type="predicted"/>
<organism evidence="1 2">
    <name type="scientific">Austropuccinia psidii MF-1</name>
    <dbReference type="NCBI Taxonomy" id="1389203"/>
    <lineage>
        <taxon>Eukaryota</taxon>
        <taxon>Fungi</taxon>
        <taxon>Dikarya</taxon>
        <taxon>Basidiomycota</taxon>
        <taxon>Pucciniomycotina</taxon>
        <taxon>Pucciniomycetes</taxon>
        <taxon>Pucciniales</taxon>
        <taxon>Sphaerophragmiaceae</taxon>
        <taxon>Austropuccinia</taxon>
    </lineage>
</organism>
<keyword evidence="2" id="KW-1185">Reference proteome</keyword>
<evidence type="ECO:0000313" key="1">
    <source>
        <dbReference type="EMBL" id="MBW0491730.1"/>
    </source>
</evidence>
<evidence type="ECO:0000313" key="2">
    <source>
        <dbReference type="Proteomes" id="UP000765509"/>
    </source>
</evidence>
<accession>A0A9Q3CXZ2</accession>
<sequence length="215" mass="25200">MNGLHRTVYCNPSNLQITSPMANGRQVIQPKVPLERTCRKYSEDFSQRDILQRNYHRREIEPEREYYASFRLARSGQPTKLPSGFTPLRHKYTSGQESPYLPIQDNIQDRRRIIGQEQDFFQPEEERVKPYGPEIVGPVERSTKKQQRVVNTSNEAISPKIRNDVSAHIENNVVTPESTMSSNTLWLQFSQFLEQTHKEFEKLHENISRLQEVNT</sequence>
<reference evidence="1" key="1">
    <citation type="submission" date="2021-03" db="EMBL/GenBank/DDBJ databases">
        <title>Draft genome sequence of rust myrtle Austropuccinia psidii MF-1, a brazilian biotype.</title>
        <authorList>
            <person name="Quecine M.C."/>
            <person name="Pachon D.M.R."/>
            <person name="Bonatelli M.L."/>
            <person name="Correr F.H."/>
            <person name="Franceschini L.M."/>
            <person name="Leite T.F."/>
            <person name="Margarido G.R.A."/>
            <person name="Almeida C.A."/>
            <person name="Ferrarezi J.A."/>
            <person name="Labate C.A."/>
        </authorList>
    </citation>
    <scope>NUCLEOTIDE SEQUENCE</scope>
    <source>
        <strain evidence="1">MF-1</strain>
    </source>
</reference>
<dbReference type="AlphaFoldDB" id="A0A9Q3CXZ2"/>
<comment type="caution">
    <text evidence="1">The sequence shown here is derived from an EMBL/GenBank/DDBJ whole genome shotgun (WGS) entry which is preliminary data.</text>
</comment>
<gene>
    <name evidence="1" type="ORF">O181_031445</name>
</gene>
<protein>
    <submittedName>
        <fullName evidence="1">Uncharacterized protein</fullName>
    </submittedName>
</protein>
<dbReference type="Proteomes" id="UP000765509">
    <property type="component" value="Unassembled WGS sequence"/>
</dbReference>
<name>A0A9Q3CXZ2_9BASI</name>
<dbReference type="EMBL" id="AVOT02011235">
    <property type="protein sequence ID" value="MBW0491730.1"/>
    <property type="molecule type" value="Genomic_DNA"/>
</dbReference>